<dbReference type="CDD" id="cd00637">
    <property type="entry name" value="7tm_classA_rhodopsin-like"/>
    <property type="match status" value="1"/>
</dbReference>
<feature type="compositionally biased region" description="Polar residues" evidence="7">
    <location>
        <begin position="350"/>
        <end position="365"/>
    </location>
</feature>
<feature type="compositionally biased region" description="Polar residues" evidence="7">
    <location>
        <begin position="250"/>
        <end position="262"/>
    </location>
</feature>
<organism evidence="10 11">
    <name type="scientific">Trichoplusia ni</name>
    <name type="common">Cabbage looper</name>
    <dbReference type="NCBI Taxonomy" id="7111"/>
    <lineage>
        <taxon>Eukaryota</taxon>
        <taxon>Metazoa</taxon>
        <taxon>Ecdysozoa</taxon>
        <taxon>Arthropoda</taxon>
        <taxon>Hexapoda</taxon>
        <taxon>Insecta</taxon>
        <taxon>Pterygota</taxon>
        <taxon>Neoptera</taxon>
        <taxon>Endopterygota</taxon>
        <taxon>Lepidoptera</taxon>
        <taxon>Glossata</taxon>
        <taxon>Ditrysia</taxon>
        <taxon>Noctuoidea</taxon>
        <taxon>Noctuidae</taxon>
        <taxon>Plusiinae</taxon>
        <taxon>Trichoplusia</taxon>
    </lineage>
</organism>
<dbReference type="Proteomes" id="UP000322000">
    <property type="component" value="Chromosome 10"/>
</dbReference>
<keyword evidence="6 8" id="KW-0472">Membrane</keyword>
<dbReference type="Pfam" id="PF25987">
    <property type="entry name" value="PRRT3"/>
    <property type="match status" value="1"/>
</dbReference>
<keyword evidence="3 8" id="KW-0812">Transmembrane</keyword>
<dbReference type="AlphaFoldDB" id="A0A7E5W0N3"/>
<feature type="transmembrane region" description="Helical" evidence="8">
    <location>
        <begin position="466"/>
        <end position="485"/>
    </location>
</feature>
<evidence type="ECO:0000256" key="3">
    <source>
        <dbReference type="ARBA" id="ARBA00022692"/>
    </source>
</evidence>
<dbReference type="InterPro" id="IPR052836">
    <property type="entry name" value="PRRT_domain-containing"/>
</dbReference>
<name>A0A7E5W0N3_TRINI</name>
<evidence type="ECO:0000313" key="10">
    <source>
        <dbReference type="Proteomes" id="UP000322000"/>
    </source>
</evidence>
<feature type="region of interest" description="Disordered" evidence="7">
    <location>
        <begin position="96"/>
        <end position="132"/>
    </location>
</feature>
<evidence type="ECO:0000259" key="9">
    <source>
        <dbReference type="Pfam" id="PF25987"/>
    </source>
</evidence>
<feature type="region of interest" description="Disordered" evidence="7">
    <location>
        <begin position="875"/>
        <end position="916"/>
    </location>
</feature>
<feature type="compositionally biased region" description="Polar residues" evidence="7">
    <location>
        <begin position="957"/>
        <end position="993"/>
    </location>
</feature>
<feature type="compositionally biased region" description="Polar residues" evidence="7">
    <location>
        <begin position="875"/>
        <end position="886"/>
    </location>
</feature>
<comment type="subcellular location">
    <subcellularLocation>
        <location evidence="1">Membrane</location>
        <topology evidence="1">Multi-pass membrane protein</topology>
    </subcellularLocation>
</comment>
<feature type="transmembrane region" description="Helical" evidence="8">
    <location>
        <begin position="543"/>
        <end position="562"/>
    </location>
</feature>
<dbReference type="KEGG" id="tnl:113498364"/>
<feature type="region of interest" description="Disordered" evidence="7">
    <location>
        <begin position="790"/>
        <end position="812"/>
    </location>
</feature>
<sequence length="1084" mass="119989">MDMASICHSEMGKQDSSWRRVSVSASVVRCLVIVAVFGQCAGGKPMSETLQRALSAVRGPSPGAKKLLNIPEDGADPLPGKHVPLESYESELEREHALPTSVPNADILKTNSNPTYHKPRPPQHHGAALLAGVGGGGAVPSYAPPGRAFFTPPLPPEYRNPFADKPTLRGTNTDGNNYLNRRPIPPPSLGPGHDRIPIRPPGQETSSPQVPAPPPAPPMPPPGIEPQKKKALNTPSHKPDELDSDIKQPGTDQANFTDFVPNSLNIPTISRILSGSNGRKEDIPDVLLRTVTAKPQHNQEKTSKSDIFVTKEVGVTLSDSSRDTSTEGSVLAVLDPEMNNLDRPLIIDQNGETNTRRNLQYATNKQSDRNDSRKEDYTPATTVGFELKDPEMSTERYHNLANVNSDKKILKQDSKNSGPVQRPGAAWPFAWNLHIYLATVMFTILAVYSIFKIFCYNKYTHLFTQYYFIILHLILVLVCLLRIFYMCYDPYNINNSLPKFISEILLHIPEIFLSIAFACIILFLLTISINFKNTCCSFLLRPRIIIIGGSLHILSCLMLHIFESSNTIHRNTHGVEKRVLGLTCQIIFIIACLTLGLCYLYVYKMLKTVLQKKSHTYINGSQNLQHAIQIKLATALLFILMAALQIFGIFGINQVNMTKFDWLQWGYQFSLRLLEVSIVALISWVISLKVGIALQHEKTDGHKISGLGLFACGAGSSNEQFESDYPAICNTNTNLHTYTMRTGKPIYESTGHHPVMPDPCCGPVIDHQRFQLNTLTGPCDNNSGTENYSGHSSIANAGHSSSTESSNATSSQGVTNHLIKHHPNIAYNGIESASDDHYSNCDPAIQSLQGDDPLDHEYNVIQYGSNSDFIRDIKNQNYNGGSNRSSHNFKHMSYDRVSSRTNSNPRKKHRAKNKNVQNCMTMGYDASIGHHYHQPHSPDEYGNYNTENASYHASGIQTLNPNRSYSNDPCQQIRSSQRRNSPSTSMVNSSGSQKRGKGNGFPDRPKSTDLYGFSEDPNERGYPCALGGTPQPAPRNCSYEASYSQPQDEIPNEAEGNSMLVAQDGFLRIRSMKDPSPNPQPSHT</sequence>
<dbReference type="InParanoid" id="A0A7E5W0N3"/>
<evidence type="ECO:0000256" key="5">
    <source>
        <dbReference type="ARBA" id="ARBA00022989"/>
    </source>
</evidence>
<dbReference type="FunCoup" id="A0A7E5W0N3">
    <property type="interactions" value="9"/>
</dbReference>
<dbReference type="PANTHER" id="PTHR35578">
    <property type="entry name" value="PROLINE-RICH TRANSMEMBRANE PROTEIN 4-RELATED"/>
    <property type="match status" value="1"/>
</dbReference>
<reference evidence="11" key="1">
    <citation type="submission" date="2025-08" db="UniProtKB">
        <authorList>
            <consortium name="RefSeq"/>
        </authorList>
    </citation>
    <scope>IDENTIFICATION</scope>
</reference>
<feature type="domain" description="Proline-rich transmembrane protein 3/4" evidence="9">
    <location>
        <begin position="425"/>
        <end position="685"/>
    </location>
</feature>
<dbReference type="PANTHER" id="PTHR35578:SF6">
    <property type="entry name" value="PROLINE-RICH TRANSMEMBRANE PROTEIN 4"/>
    <property type="match status" value="1"/>
</dbReference>
<feature type="transmembrane region" description="Helical" evidence="8">
    <location>
        <begin position="505"/>
        <end position="531"/>
    </location>
</feature>
<feature type="region of interest" description="Disordered" evidence="7">
    <location>
        <begin position="348"/>
        <end position="377"/>
    </location>
</feature>
<evidence type="ECO:0000313" key="11">
    <source>
        <dbReference type="RefSeq" id="XP_026734173.1"/>
    </source>
</evidence>
<protein>
    <submittedName>
        <fullName evidence="11">Uncharacterized protein LOC113498364 isoform X1</fullName>
    </submittedName>
</protein>
<evidence type="ECO:0000256" key="2">
    <source>
        <dbReference type="ARBA" id="ARBA00022553"/>
    </source>
</evidence>
<evidence type="ECO:0000256" key="8">
    <source>
        <dbReference type="SAM" id="Phobius"/>
    </source>
</evidence>
<dbReference type="InterPro" id="IPR059081">
    <property type="entry name" value="PRRT3-4"/>
</dbReference>
<feature type="transmembrane region" description="Helical" evidence="8">
    <location>
        <begin position="632"/>
        <end position="653"/>
    </location>
</feature>
<feature type="transmembrane region" description="Helical" evidence="8">
    <location>
        <begin position="582"/>
        <end position="603"/>
    </location>
</feature>
<feature type="transmembrane region" description="Helical" evidence="8">
    <location>
        <begin position="433"/>
        <end position="454"/>
    </location>
</feature>
<feature type="compositionally biased region" description="Basic and acidic residues" evidence="7">
    <location>
        <begin position="366"/>
        <end position="377"/>
    </location>
</feature>
<keyword evidence="4" id="KW-0732">Signal</keyword>
<feature type="compositionally biased region" description="Pro residues" evidence="7">
    <location>
        <begin position="210"/>
        <end position="224"/>
    </location>
</feature>
<dbReference type="RefSeq" id="XP_026734173.1">
    <property type="nucleotide sequence ID" value="XM_026878372.1"/>
</dbReference>
<dbReference type="OrthoDB" id="10066605at2759"/>
<keyword evidence="2" id="KW-0597">Phosphoprotein</keyword>
<evidence type="ECO:0000256" key="6">
    <source>
        <dbReference type="ARBA" id="ARBA00023136"/>
    </source>
</evidence>
<evidence type="ECO:0000256" key="4">
    <source>
        <dbReference type="ARBA" id="ARBA00022729"/>
    </source>
</evidence>
<feature type="compositionally biased region" description="Polar residues" evidence="7">
    <location>
        <begin position="790"/>
        <end position="799"/>
    </location>
</feature>
<feature type="region of interest" description="Disordered" evidence="7">
    <location>
        <begin position="147"/>
        <end position="262"/>
    </location>
</feature>
<dbReference type="GeneID" id="113498364"/>
<feature type="compositionally biased region" description="Polar residues" evidence="7">
    <location>
        <begin position="169"/>
        <end position="179"/>
    </location>
</feature>
<feature type="region of interest" description="Disordered" evidence="7">
    <location>
        <begin position="957"/>
        <end position="1053"/>
    </location>
</feature>
<accession>A0A7E5W0N3</accession>
<evidence type="ECO:0000256" key="7">
    <source>
        <dbReference type="SAM" id="MobiDB-lite"/>
    </source>
</evidence>
<feature type="compositionally biased region" description="Basic and acidic residues" evidence="7">
    <location>
        <begin position="237"/>
        <end position="246"/>
    </location>
</feature>
<gene>
    <name evidence="11" type="primary">LOC113498364</name>
</gene>
<feature type="compositionally biased region" description="Low complexity" evidence="7">
    <location>
        <begin position="800"/>
        <end position="811"/>
    </location>
</feature>
<keyword evidence="5 8" id="KW-1133">Transmembrane helix</keyword>
<proteinExistence type="predicted"/>
<feature type="transmembrane region" description="Helical" evidence="8">
    <location>
        <begin position="21"/>
        <end position="38"/>
    </location>
</feature>
<keyword evidence="10" id="KW-1185">Reference proteome</keyword>
<evidence type="ECO:0000256" key="1">
    <source>
        <dbReference type="ARBA" id="ARBA00004141"/>
    </source>
</evidence>
<dbReference type="SUPFAM" id="SSF81321">
    <property type="entry name" value="Family A G protein-coupled receptor-like"/>
    <property type="match status" value="1"/>
</dbReference>